<feature type="compositionally biased region" description="Basic and acidic residues" evidence="1">
    <location>
        <begin position="73"/>
        <end position="84"/>
    </location>
</feature>
<feature type="region of interest" description="Disordered" evidence="1">
    <location>
        <begin position="57"/>
        <end position="84"/>
    </location>
</feature>
<dbReference type="AlphaFoldDB" id="A0AAV3PVL4"/>
<comment type="caution">
    <text evidence="2">The sequence shown here is derived from an EMBL/GenBank/DDBJ whole genome shotgun (WGS) entry which is preliminary data.</text>
</comment>
<evidence type="ECO:0000313" key="3">
    <source>
        <dbReference type="Proteomes" id="UP001454036"/>
    </source>
</evidence>
<dbReference type="EMBL" id="BAABME010002689">
    <property type="protein sequence ID" value="GAA0155695.1"/>
    <property type="molecule type" value="Genomic_DNA"/>
</dbReference>
<sequence length="84" mass="9677">MLPLLKHLAPPKRSSDSKVKSNVWRMPFVRNYKEKHPSLRSDYEEFQEGYNSSWFTELSLDAPSEGEEEEKGEGEAPHSREAAP</sequence>
<gene>
    <name evidence="2" type="ORF">LIER_13368</name>
</gene>
<accession>A0AAV3PVL4</accession>
<organism evidence="2 3">
    <name type="scientific">Lithospermum erythrorhizon</name>
    <name type="common">Purple gromwell</name>
    <name type="synonym">Lithospermum officinale var. erythrorhizon</name>
    <dbReference type="NCBI Taxonomy" id="34254"/>
    <lineage>
        <taxon>Eukaryota</taxon>
        <taxon>Viridiplantae</taxon>
        <taxon>Streptophyta</taxon>
        <taxon>Embryophyta</taxon>
        <taxon>Tracheophyta</taxon>
        <taxon>Spermatophyta</taxon>
        <taxon>Magnoliopsida</taxon>
        <taxon>eudicotyledons</taxon>
        <taxon>Gunneridae</taxon>
        <taxon>Pentapetalae</taxon>
        <taxon>asterids</taxon>
        <taxon>lamiids</taxon>
        <taxon>Boraginales</taxon>
        <taxon>Boraginaceae</taxon>
        <taxon>Boraginoideae</taxon>
        <taxon>Lithospermeae</taxon>
        <taxon>Lithospermum</taxon>
    </lineage>
</organism>
<evidence type="ECO:0000313" key="2">
    <source>
        <dbReference type="EMBL" id="GAA0155695.1"/>
    </source>
</evidence>
<keyword evidence="3" id="KW-1185">Reference proteome</keyword>
<reference evidence="2 3" key="1">
    <citation type="submission" date="2024-01" db="EMBL/GenBank/DDBJ databases">
        <title>The complete chloroplast genome sequence of Lithospermum erythrorhizon: insights into the phylogenetic relationship among Boraginaceae species and the maternal lineages of purple gromwells.</title>
        <authorList>
            <person name="Okada T."/>
            <person name="Watanabe K."/>
        </authorList>
    </citation>
    <scope>NUCLEOTIDE SEQUENCE [LARGE SCALE GENOMIC DNA]</scope>
</reference>
<dbReference type="Proteomes" id="UP001454036">
    <property type="component" value="Unassembled WGS sequence"/>
</dbReference>
<proteinExistence type="predicted"/>
<evidence type="ECO:0000256" key="1">
    <source>
        <dbReference type="SAM" id="MobiDB-lite"/>
    </source>
</evidence>
<protein>
    <submittedName>
        <fullName evidence="2">Uncharacterized protein</fullName>
    </submittedName>
</protein>
<name>A0AAV3PVL4_LITER</name>